<sequence length="252" mass="29514">MPNHKKFDSDGEEVDQPVSNSKRSSDGDRDRQRERDREKRRHDGDRDHRRRGEDRDRSERRDDRKDRKNDRDRDDKRAGRDWQERGGDRRNEERRDRRDDNERRREKPNRDELRDERKDRDEAPGAGGEPTWANSRVKEHAEKLKERKMIWQAKRDKPEEAEPGTSTPVDEQAKKNMGMWSSAIAASGVADAQAEKFKRLLGFKGDAAKQKPAEAPKSEELKQKNLLSSLDKQFNMAREASNTARGMGLGYH</sequence>
<dbReference type="Pfam" id="PF15477">
    <property type="entry name" value="SMAP"/>
    <property type="match status" value="1"/>
</dbReference>
<evidence type="ECO:0000313" key="3">
    <source>
        <dbReference type="EMBL" id="CAJ0576969.1"/>
    </source>
</evidence>
<evidence type="ECO:0000259" key="2">
    <source>
        <dbReference type="Pfam" id="PF15477"/>
    </source>
</evidence>
<feature type="region of interest" description="Disordered" evidence="1">
    <location>
        <begin position="206"/>
        <end position="225"/>
    </location>
</feature>
<comment type="caution">
    <text evidence="3">The sequence shown here is derived from an EMBL/GenBank/DDBJ whole genome shotgun (WGS) entry which is preliminary data.</text>
</comment>
<feature type="compositionally biased region" description="Basic and acidic residues" evidence="1">
    <location>
        <begin position="206"/>
        <end position="223"/>
    </location>
</feature>
<evidence type="ECO:0000313" key="4">
    <source>
        <dbReference type="Proteomes" id="UP001177023"/>
    </source>
</evidence>
<feature type="region of interest" description="Disordered" evidence="1">
    <location>
        <begin position="1"/>
        <end position="172"/>
    </location>
</feature>
<proteinExistence type="predicted"/>
<evidence type="ECO:0000256" key="1">
    <source>
        <dbReference type="SAM" id="MobiDB-lite"/>
    </source>
</evidence>
<feature type="domain" description="Small acidic protein-like" evidence="2">
    <location>
        <begin position="180"/>
        <end position="250"/>
    </location>
</feature>
<dbReference type="Proteomes" id="UP001177023">
    <property type="component" value="Unassembled WGS sequence"/>
</dbReference>
<keyword evidence="4" id="KW-1185">Reference proteome</keyword>
<organism evidence="3 4">
    <name type="scientific">Mesorhabditis spiculigera</name>
    <dbReference type="NCBI Taxonomy" id="96644"/>
    <lineage>
        <taxon>Eukaryota</taxon>
        <taxon>Metazoa</taxon>
        <taxon>Ecdysozoa</taxon>
        <taxon>Nematoda</taxon>
        <taxon>Chromadorea</taxon>
        <taxon>Rhabditida</taxon>
        <taxon>Rhabditina</taxon>
        <taxon>Rhabditomorpha</taxon>
        <taxon>Rhabditoidea</taxon>
        <taxon>Rhabditidae</taxon>
        <taxon>Mesorhabditinae</taxon>
        <taxon>Mesorhabditis</taxon>
    </lineage>
</organism>
<name>A0AA36CXV2_9BILA</name>
<protein>
    <recommendedName>
        <fullName evidence="2">Small acidic protein-like domain-containing protein</fullName>
    </recommendedName>
</protein>
<gene>
    <name evidence="3" type="ORF">MSPICULIGERA_LOCUS15250</name>
</gene>
<feature type="compositionally biased region" description="Basic and acidic residues" evidence="1">
    <location>
        <begin position="136"/>
        <end position="160"/>
    </location>
</feature>
<accession>A0AA36CXV2</accession>
<dbReference type="AlphaFoldDB" id="A0AA36CXV2"/>
<dbReference type="InterPro" id="IPR028124">
    <property type="entry name" value="SMAP_dom"/>
</dbReference>
<dbReference type="EMBL" id="CATQJA010002648">
    <property type="protein sequence ID" value="CAJ0576969.1"/>
    <property type="molecule type" value="Genomic_DNA"/>
</dbReference>
<feature type="non-terminal residue" evidence="3">
    <location>
        <position position="1"/>
    </location>
</feature>
<reference evidence="3" key="1">
    <citation type="submission" date="2023-06" db="EMBL/GenBank/DDBJ databases">
        <authorList>
            <person name="Delattre M."/>
        </authorList>
    </citation>
    <scope>NUCLEOTIDE SEQUENCE</scope>
    <source>
        <strain evidence="3">AF72</strain>
    </source>
</reference>
<feature type="compositionally biased region" description="Basic and acidic residues" evidence="1">
    <location>
        <begin position="23"/>
        <end position="123"/>
    </location>
</feature>